<dbReference type="InterPro" id="IPR027806">
    <property type="entry name" value="HARBI1_dom"/>
</dbReference>
<dbReference type="GO" id="GO:0046872">
    <property type="term" value="F:metal ion binding"/>
    <property type="evidence" value="ECO:0007669"/>
    <property type="project" value="UniProtKB-KW"/>
</dbReference>
<dbReference type="Pfam" id="PF13359">
    <property type="entry name" value="DDE_Tnp_4"/>
    <property type="match status" value="1"/>
</dbReference>
<dbReference type="Proteomes" id="UP001153954">
    <property type="component" value="Unassembled WGS sequence"/>
</dbReference>
<dbReference type="GO" id="GO:0004518">
    <property type="term" value="F:nuclease activity"/>
    <property type="evidence" value="ECO:0007669"/>
    <property type="project" value="UniProtKB-KW"/>
</dbReference>
<keyword evidence="4" id="KW-0540">Nuclease</keyword>
<evidence type="ECO:0000256" key="2">
    <source>
        <dbReference type="ARBA" id="ARBA00004123"/>
    </source>
</evidence>
<keyword evidence="5" id="KW-0479">Metal-binding</keyword>
<dbReference type="PANTHER" id="PTHR22930:SF269">
    <property type="entry name" value="NUCLEASE HARBI1-LIKE PROTEIN"/>
    <property type="match status" value="1"/>
</dbReference>
<sequence length="407" mass="47047">MDRKKIIRKYTKLLIPLLVEELRELLEKEQHRIWTRPWMLRRFDFGATNTVLNELKVEDPAEFRMLLRMDVQHFDTLLENITPLIQRQDTHMREAISAKTKLQIALCYLVTGTSYRYLQAFYRVSRAAISSLIPEVMDAIFTYLQNYLKVPQNNEEWKEIESGFRTRWNFPGCHGAIDGKHVIIQPPPKCGSEYFNYKGYNSVVLMAVVDHDYCFRYVNIGGNGRNSDGGIFKNSKLRSDLENNLLPKGGFLVGDDAFPLKTYLLKPYSGTNLTTKQKIFNYRVSRARRIVENAFGILASRFRIFQKPIPTCDETTDKIIRTSCALHNWLRLTSPTHYLPRGSVDEEDIDSGSTIEGTWRRELIATLPTITSYNTNNAARIARELRDIYADFFSGAGAVSWQNKMIS</sequence>
<reference evidence="9" key="1">
    <citation type="submission" date="2022-03" db="EMBL/GenBank/DDBJ databases">
        <authorList>
            <person name="Tunstrom K."/>
        </authorList>
    </citation>
    <scope>NUCLEOTIDE SEQUENCE</scope>
</reference>
<comment type="cofactor">
    <cofactor evidence="1">
        <name>a divalent metal cation</name>
        <dbReference type="ChEBI" id="CHEBI:60240"/>
    </cofactor>
</comment>
<comment type="subcellular location">
    <subcellularLocation>
        <location evidence="2">Nucleus</location>
    </subcellularLocation>
</comment>
<comment type="caution">
    <text evidence="9">The sequence shown here is derived from an EMBL/GenBank/DDBJ whole genome shotgun (WGS) entry which is preliminary data.</text>
</comment>
<keyword evidence="6" id="KW-0378">Hydrolase</keyword>
<evidence type="ECO:0000256" key="7">
    <source>
        <dbReference type="ARBA" id="ARBA00023242"/>
    </source>
</evidence>
<dbReference type="InterPro" id="IPR045249">
    <property type="entry name" value="HARBI1-like"/>
</dbReference>
<gene>
    <name evidence="9" type="ORF">EEDITHA_LOCUS12585</name>
</gene>
<evidence type="ECO:0000256" key="6">
    <source>
        <dbReference type="ARBA" id="ARBA00022801"/>
    </source>
</evidence>
<evidence type="ECO:0000256" key="3">
    <source>
        <dbReference type="ARBA" id="ARBA00006958"/>
    </source>
</evidence>
<evidence type="ECO:0000256" key="1">
    <source>
        <dbReference type="ARBA" id="ARBA00001968"/>
    </source>
</evidence>
<proteinExistence type="inferred from homology"/>
<dbReference type="AlphaFoldDB" id="A0AAU9UF00"/>
<dbReference type="EMBL" id="CAKOGL010000018">
    <property type="protein sequence ID" value="CAH2097349.1"/>
    <property type="molecule type" value="Genomic_DNA"/>
</dbReference>
<keyword evidence="7" id="KW-0539">Nucleus</keyword>
<dbReference type="PANTHER" id="PTHR22930">
    <property type="match status" value="1"/>
</dbReference>
<evidence type="ECO:0000256" key="4">
    <source>
        <dbReference type="ARBA" id="ARBA00022722"/>
    </source>
</evidence>
<accession>A0AAU9UF00</accession>
<dbReference type="GO" id="GO:0016787">
    <property type="term" value="F:hydrolase activity"/>
    <property type="evidence" value="ECO:0007669"/>
    <property type="project" value="UniProtKB-KW"/>
</dbReference>
<evidence type="ECO:0000313" key="10">
    <source>
        <dbReference type="Proteomes" id="UP001153954"/>
    </source>
</evidence>
<evidence type="ECO:0000256" key="5">
    <source>
        <dbReference type="ARBA" id="ARBA00022723"/>
    </source>
</evidence>
<name>A0AAU9UF00_EUPED</name>
<feature type="domain" description="DDE Tnp4" evidence="8">
    <location>
        <begin position="177"/>
        <end position="328"/>
    </location>
</feature>
<organism evidence="9 10">
    <name type="scientific">Euphydryas editha</name>
    <name type="common">Edith's checkerspot</name>
    <dbReference type="NCBI Taxonomy" id="104508"/>
    <lineage>
        <taxon>Eukaryota</taxon>
        <taxon>Metazoa</taxon>
        <taxon>Ecdysozoa</taxon>
        <taxon>Arthropoda</taxon>
        <taxon>Hexapoda</taxon>
        <taxon>Insecta</taxon>
        <taxon>Pterygota</taxon>
        <taxon>Neoptera</taxon>
        <taxon>Endopterygota</taxon>
        <taxon>Lepidoptera</taxon>
        <taxon>Glossata</taxon>
        <taxon>Ditrysia</taxon>
        <taxon>Papilionoidea</taxon>
        <taxon>Nymphalidae</taxon>
        <taxon>Nymphalinae</taxon>
        <taxon>Euphydryas</taxon>
    </lineage>
</organism>
<dbReference type="GO" id="GO:0005634">
    <property type="term" value="C:nucleus"/>
    <property type="evidence" value="ECO:0007669"/>
    <property type="project" value="UniProtKB-SubCell"/>
</dbReference>
<keyword evidence="10" id="KW-1185">Reference proteome</keyword>
<evidence type="ECO:0000259" key="8">
    <source>
        <dbReference type="Pfam" id="PF13359"/>
    </source>
</evidence>
<comment type="similarity">
    <text evidence="3">Belongs to the HARBI1 family.</text>
</comment>
<evidence type="ECO:0000313" key="9">
    <source>
        <dbReference type="EMBL" id="CAH2097349.1"/>
    </source>
</evidence>
<protein>
    <recommendedName>
        <fullName evidence="8">DDE Tnp4 domain-containing protein</fullName>
    </recommendedName>
</protein>